<evidence type="ECO:0000313" key="2">
    <source>
        <dbReference type="EMBL" id="SMC29905.1"/>
    </source>
</evidence>
<evidence type="ECO:0000259" key="1">
    <source>
        <dbReference type="Pfam" id="PF13683"/>
    </source>
</evidence>
<dbReference type="AlphaFoldDB" id="A0A1W1Y2H3"/>
<dbReference type="Proteomes" id="UP000192761">
    <property type="component" value="Unassembled WGS sequence"/>
</dbReference>
<dbReference type="STRING" id="1121001.SAMN02745857_04248"/>
<gene>
    <name evidence="2" type="ORF">SAMN02745857_04248</name>
    <name evidence="3" type="ORF">SAMN02745857_04345</name>
</gene>
<dbReference type="Pfam" id="PF13683">
    <property type="entry name" value="rve_3"/>
    <property type="match status" value="1"/>
</dbReference>
<dbReference type="RefSeq" id="WP_176217054.1">
    <property type="nucleotide sequence ID" value="NZ_FWXD01000052.1"/>
</dbReference>
<protein>
    <submittedName>
        <fullName evidence="3">Integrase core domain-containing protein</fullName>
    </submittedName>
</protein>
<proteinExistence type="predicted"/>
<accession>A0A1W1Y2H3</accession>
<dbReference type="GO" id="GO:0015074">
    <property type="term" value="P:DNA integration"/>
    <property type="evidence" value="ECO:0007669"/>
    <property type="project" value="InterPro"/>
</dbReference>
<evidence type="ECO:0000313" key="4">
    <source>
        <dbReference type="Proteomes" id="UP000192761"/>
    </source>
</evidence>
<dbReference type="EMBL" id="FWXD01000052">
    <property type="protein sequence ID" value="SMC29905.1"/>
    <property type="molecule type" value="Genomic_DNA"/>
</dbReference>
<feature type="non-terminal residue" evidence="3">
    <location>
        <position position="1"/>
    </location>
</feature>
<reference evidence="3 4" key="1">
    <citation type="submission" date="2017-04" db="EMBL/GenBank/DDBJ databases">
        <authorList>
            <person name="Afonso C.L."/>
            <person name="Miller P.J."/>
            <person name="Scott M.A."/>
            <person name="Spackman E."/>
            <person name="Goraichik I."/>
            <person name="Dimitrov K.M."/>
            <person name="Suarez D.L."/>
            <person name="Swayne D.E."/>
        </authorList>
    </citation>
    <scope>NUCLEOTIDE SEQUENCE [LARGE SCALE GENOMIC DNA]</scope>
    <source>
        <strain evidence="3 4">DSM 23236</strain>
    </source>
</reference>
<name>A0A1W1Y2H3_9NEIS</name>
<keyword evidence="4" id="KW-1185">Reference proteome</keyword>
<feature type="domain" description="Integrase catalytic" evidence="1">
    <location>
        <begin position="5"/>
        <end position="31"/>
    </location>
</feature>
<organism evidence="3 4">
    <name type="scientific">Andreprevotia lacus DSM 23236</name>
    <dbReference type="NCBI Taxonomy" id="1121001"/>
    <lineage>
        <taxon>Bacteria</taxon>
        <taxon>Pseudomonadati</taxon>
        <taxon>Pseudomonadota</taxon>
        <taxon>Betaproteobacteria</taxon>
        <taxon>Neisseriales</taxon>
        <taxon>Chitinibacteraceae</taxon>
        <taxon>Andreprevotia</taxon>
    </lineage>
</organism>
<sequence>IDNGEAQREFDRWRLTYNTVRPHEALGMATPITRYRTSEIAYPEVLPQPEYLASDKTYKVDKAALITFQGQRFKIGRAFIGQRIGLRPTLMDGVWTVWFSRFEIGTIDMRTTGAGMTRSVTHVPEHL</sequence>
<dbReference type="InterPro" id="IPR001584">
    <property type="entry name" value="Integrase_cat-core"/>
</dbReference>
<dbReference type="EMBL" id="FWXD01000063">
    <property type="protein sequence ID" value="SMC30001.1"/>
    <property type="molecule type" value="Genomic_DNA"/>
</dbReference>
<evidence type="ECO:0000313" key="3">
    <source>
        <dbReference type="EMBL" id="SMC30001.1"/>
    </source>
</evidence>